<dbReference type="EC" id="5.1.3.14" evidence="3"/>
<dbReference type="Proteomes" id="UP000182589">
    <property type="component" value="Unassembled WGS sequence"/>
</dbReference>
<evidence type="ECO:0000256" key="3">
    <source>
        <dbReference type="ARBA" id="ARBA00038858"/>
    </source>
</evidence>
<name>A0A1H2X9S1_9BACL</name>
<organism evidence="7 8">
    <name type="scientific">Alicyclobacillus hesperidum</name>
    <dbReference type="NCBI Taxonomy" id="89784"/>
    <lineage>
        <taxon>Bacteria</taxon>
        <taxon>Bacillati</taxon>
        <taxon>Bacillota</taxon>
        <taxon>Bacilli</taxon>
        <taxon>Bacillales</taxon>
        <taxon>Alicyclobacillaceae</taxon>
        <taxon>Alicyclobacillus</taxon>
    </lineage>
</organism>
<evidence type="ECO:0000256" key="4">
    <source>
        <dbReference type="ARBA" id="ARBA00079400"/>
    </source>
</evidence>
<dbReference type="AlphaFoldDB" id="A0A1H2X9S1"/>
<evidence type="ECO:0000313" key="8">
    <source>
        <dbReference type="Proteomes" id="UP000182589"/>
    </source>
</evidence>
<proteinExistence type="inferred from homology"/>
<dbReference type="CDD" id="cd03786">
    <property type="entry name" value="GTB_UDP-GlcNAc_2-Epimerase"/>
    <property type="match status" value="1"/>
</dbReference>
<dbReference type="SUPFAM" id="SSF53756">
    <property type="entry name" value="UDP-Glycosyltransferase/glycogen phosphorylase"/>
    <property type="match status" value="1"/>
</dbReference>
<dbReference type="FunFam" id="3.40.50.2000:FF:000043">
    <property type="entry name" value="UDP-N-acetylglucosamine 2-epimerase"/>
    <property type="match status" value="1"/>
</dbReference>
<dbReference type="PANTHER" id="PTHR43174:SF2">
    <property type="entry name" value="UDP-N-ACETYLGLUCOSAMINE 2-EPIMERASE"/>
    <property type="match status" value="1"/>
</dbReference>
<reference evidence="8" key="1">
    <citation type="submission" date="2016-10" db="EMBL/GenBank/DDBJ databases">
        <authorList>
            <person name="Varghese N."/>
        </authorList>
    </citation>
    <scope>NUCLEOTIDE SEQUENCE [LARGE SCALE GENOMIC DNA]</scope>
    <source>
        <strain evidence="8">DSM 12489</strain>
    </source>
</reference>
<dbReference type="PANTHER" id="PTHR43174">
    <property type="entry name" value="UDP-N-ACETYLGLUCOSAMINE 2-EPIMERASE"/>
    <property type="match status" value="1"/>
</dbReference>
<dbReference type="EMBL" id="FNOJ01000019">
    <property type="protein sequence ID" value="SDW89653.1"/>
    <property type="molecule type" value="Genomic_DNA"/>
</dbReference>
<keyword evidence="8" id="KW-1185">Reference proteome</keyword>
<comment type="similarity">
    <text evidence="2 5">Belongs to the UDP-N-acetylglucosamine 2-epimerase family.</text>
</comment>
<evidence type="ECO:0000256" key="2">
    <source>
        <dbReference type="ARBA" id="ARBA00038209"/>
    </source>
</evidence>
<keyword evidence="1 5" id="KW-0413">Isomerase</keyword>
<evidence type="ECO:0000256" key="1">
    <source>
        <dbReference type="ARBA" id="ARBA00023235"/>
    </source>
</evidence>
<evidence type="ECO:0000313" key="7">
    <source>
        <dbReference type="EMBL" id="SDW89653.1"/>
    </source>
</evidence>
<gene>
    <name evidence="7" type="ORF">SAMN04489725_11928</name>
</gene>
<dbReference type="STRING" id="89784.SAMN04489725_11928"/>
<evidence type="ECO:0000259" key="6">
    <source>
        <dbReference type="Pfam" id="PF02350"/>
    </source>
</evidence>
<dbReference type="GO" id="GO:0008761">
    <property type="term" value="F:UDP-N-acetylglucosamine 2-epimerase activity"/>
    <property type="evidence" value="ECO:0007669"/>
    <property type="project" value="UniProtKB-EC"/>
</dbReference>
<dbReference type="Gene3D" id="3.40.50.2000">
    <property type="entry name" value="Glycogen Phosphorylase B"/>
    <property type="match status" value="2"/>
</dbReference>
<dbReference type="Pfam" id="PF02350">
    <property type="entry name" value="Epimerase_2"/>
    <property type="match status" value="1"/>
</dbReference>
<accession>A0A1H2X9S1</accession>
<dbReference type="InterPro" id="IPR029767">
    <property type="entry name" value="WecB-like"/>
</dbReference>
<evidence type="ECO:0000256" key="5">
    <source>
        <dbReference type="RuleBase" id="RU003513"/>
    </source>
</evidence>
<sequence>MSTAPVRVMTVFGTRPEAVKMAPLVKALESHPDIESLVCVTAQHREMLDQVLEVFGVKTDDDLDIMEPNQTLATITTKSLRGLERVLAERKPDIVLVHGDTTTTFAAALAAFYQQIAIGHVEAGLRTYQKYSPFPEEMNRQLTDVLGDLFFAPTDLSAANLEREGRPASAIFITGNTAIDAMRTTVREHYRHPVLDAMPAERRLIYMTSHRRENWGEKLENICRAARRVVDLADDIHLVYPVHLNPTVRDTVFTILGGHPRIHLLDPLGVVDNHNFMARSTLILTDSGGIQEEAPSLGVPVLVLRDTTERPEGIEAGTLKLVGTDEDAIFQEARTLLTDAAAYADMAGRKNPYGDGRASERIVQAILHHFGRAQRPEPFRYLEGERLF</sequence>
<protein>
    <recommendedName>
        <fullName evidence="3">UDP-N-acetylglucosamine 2-epimerase (non-hydrolyzing)</fullName>
        <ecNumber evidence="3">5.1.3.14</ecNumber>
    </recommendedName>
    <alternativeName>
        <fullName evidence="4">UDP-GlcNAc-2-epimerase</fullName>
    </alternativeName>
</protein>
<dbReference type="NCBIfam" id="TIGR00236">
    <property type="entry name" value="wecB"/>
    <property type="match status" value="1"/>
</dbReference>
<feature type="domain" description="UDP-N-acetylglucosamine 2-epimerase" evidence="6">
    <location>
        <begin position="26"/>
        <end position="366"/>
    </location>
</feature>
<dbReference type="InterPro" id="IPR003331">
    <property type="entry name" value="UDP_GlcNAc_Epimerase_2_dom"/>
</dbReference>